<feature type="transmembrane region" description="Helical" evidence="13">
    <location>
        <begin position="12"/>
        <end position="29"/>
    </location>
</feature>
<feature type="transmembrane region" description="Helical" evidence="13">
    <location>
        <begin position="35"/>
        <end position="58"/>
    </location>
</feature>
<dbReference type="PANTHER" id="PTHR31462:SF5">
    <property type="entry name" value="ENDOSOMAL_LYSOSOMAL PROTON CHANNEL TMEM175"/>
    <property type="match status" value="1"/>
</dbReference>
<feature type="transmembrane region" description="Helical" evidence="13">
    <location>
        <begin position="150"/>
        <end position="180"/>
    </location>
</feature>
<keyword evidence="10 13" id="KW-0472">Membrane</keyword>
<proteinExistence type="inferred from homology"/>
<keyword evidence="6" id="KW-0631">Potassium channel</keyword>
<evidence type="ECO:0000256" key="13">
    <source>
        <dbReference type="SAM" id="Phobius"/>
    </source>
</evidence>
<evidence type="ECO:0000256" key="9">
    <source>
        <dbReference type="ARBA" id="ARBA00023065"/>
    </source>
</evidence>
<accession>A0ABT6DHF7</accession>
<evidence type="ECO:0000256" key="5">
    <source>
        <dbReference type="ARBA" id="ARBA00022692"/>
    </source>
</evidence>
<evidence type="ECO:0000256" key="1">
    <source>
        <dbReference type="ARBA" id="ARBA00004141"/>
    </source>
</evidence>
<evidence type="ECO:0000256" key="6">
    <source>
        <dbReference type="ARBA" id="ARBA00022826"/>
    </source>
</evidence>
<keyword evidence="5 13" id="KW-0812">Transmembrane</keyword>
<dbReference type="Pfam" id="PF06736">
    <property type="entry name" value="TMEM175"/>
    <property type="match status" value="1"/>
</dbReference>
<reference evidence="14" key="1">
    <citation type="submission" date="2022-08" db="EMBL/GenBank/DDBJ databases">
        <title>Novel Bdellovibrio Species Isolated from Svalbard: Designation Bdellovibrio svalbardensis.</title>
        <authorList>
            <person name="Mitchell R.J."/>
            <person name="Choi S.Y."/>
        </authorList>
    </citation>
    <scope>NUCLEOTIDE SEQUENCE</scope>
    <source>
        <strain evidence="14">PAP01</strain>
    </source>
</reference>
<evidence type="ECO:0000256" key="7">
    <source>
        <dbReference type="ARBA" id="ARBA00022958"/>
    </source>
</evidence>
<evidence type="ECO:0000256" key="3">
    <source>
        <dbReference type="ARBA" id="ARBA00022448"/>
    </source>
</evidence>
<gene>
    <name evidence="14" type="ORF">NWE73_07950</name>
</gene>
<evidence type="ECO:0000256" key="4">
    <source>
        <dbReference type="ARBA" id="ARBA00022538"/>
    </source>
</evidence>
<comment type="catalytic activity">
    <reaction evidence="12">
        <text>K(+)(in) = K(+)(out)</text>
        <dbReference type="Rhea" id="RHEA:29463"/>
        <dbReference type="ChEBI" id="CHEBI:29103"/>
    </reaction>
</comment>
<evidence type="ECO:0000256" key="8">
    <source>
        <dbReference type="ARBA" id="ARBA00022989"/>
    </source>
</evidence>
<dbReference type="Proteomes" id="UP001152321">
    <property type="component" value="Unassembled WGS sequence"/>
</dbReference>
<keyword evidence="3" id="KW-0813">Transport</keyword>
<evidence type="ECO:0000313" key="15">
    <source>
        <dbReference type="Proteomes" id="UP001152321"/>
    </source>
</evidence>
<name>A0ABT6DHF7_9BACT</name>
<dbReference type="PANTHER" id="PTHR31462">
    <property type="entry name" value="ENDOSOMAL/LYSOSOMAL POTASSIUM CHANNEL TMEM175"/>
    <property type="match status" value="1"/>
</dbReference>
<evidence type="ECO:0000256" key="10">
    <source>
        <dbReference type="ARBA" id="ARBA00023136"/>
    </source>
</evidence>
<feature type="transmembrane region" description="Helical" evidence="13">
    <location>
        <begin position="70"/>
        <end position="94"/>
    </location>
</feature>
<keyword evidence="7" id="KW-0630">Potassium</keyword>
<feature type="transmembrane region" description="Helical" evidence="13">
    <location>
        <begin position="106"/>
        <end position="129"/>
    </location>
</feature>
<comment type="caution">
    <text evidence="14">The sequence shown here is derived from an EMBL/GenBank/DDBJ whole genome shotgun (WGS) entry which is preliminary data.</text>
</comment>
<keyword evidence="15" id="KW-1185">Reference proteome</keyword>
<keyword evidence="9" id="KW-0406">Ion transport</keyword>
<comment type="subcellular location">
    <subcellularLocation>
        <location evidence="1">Membrane</location>
        <topology evidence="1">Multi-pass membrane protein</topology>
    </subcellularLocation>
</comment>
<sequence>MHKGRLEAFSDGVLAIIITIMVLELKVPHTEDISGLVPLIPVFISYLISFVFIGIYWNNHHHLLHSVQKVNGSILWANMHLLFWLSLIPFTTAWMGENHFPTWPVALYGVNLMFSGIAYFILTRCLIAYHGPKSDLAIAIEGDFKGKISVVLYSIAIGMAFVNSWVSYAIYFAVAIMWLVPDRRIERVLENHEKSKG</sequence>
<protein>
    <submittedName>
        <fullName evidence="14">TMEM175 family protein</fullName>
    </submittedName>
</protein>
<keyword evidence="8 13" id="KW-1133">Transmembrane helix</keyword>
<keyword evidence="4" id="KW-0633">Potassium transport</keyword>
<evidence type="ECO:0000256" key="12">
    <source>
        <dbReference type="ARBA" id="ARBA00034430"/>
    </source>
</evidence>
<dbReference type="InterPro" id="IPR010617">
    <property type="entry name" value="TMEM175-like"/>
</dbReference>
<evidence type="ECO:0000256" key="11">
    <source>
        <dbReference type="ARBA" id="ARBA00023303"/>
    </source>
</evidence>
<comment type="similarity">
    <text evidence="2">Belongs to the TMEM175 family.</text>
</comment>
<evidence type="ECO:0000313" key="14">
    <source>
        <dbReference type="EMBL" id="MDG0816293.1"/>
    </source>
</evidence>
<evidence type="ECO:0000256" key="2">
    <source>
        <dbReference type="ARBA" id="ARBA00006920"/>
    </source>
</evidence>
<dbReference type="RefSeq" id="WP_277577771.1">
    <property type="nucleotide sequence ID" value="NZ_JANRMI010000002.1"/>
</dbReference>
<keyword evidence="11" id="KW-0407">Ion channel</keyword>
<dbReference type="EMBL" id="JANRMI010000002">
    <property type="protein sequence ID" value="MDG0816293.1"/>
    <property type="molecule type" value="Genomic_DNA"/>
</dbReference>
<organism evidence="14 15">
    <name type="scientific">Bdellovibrio svalbardensis</name>
    <dbReference type="NCBI Taxonomy" id="2972972"/>
    <lineage>
        <taxon>Bacteria</taxon>
        <taxon>Pseudomonadati</taxon>
        <taxon>Bdellovibrionota</taxon>
        <taxon>Bdellovibrionia</taxon>
        <taxon>Bdellovibrionales</taxon>
        <taxon>Pseudobdellovibrionaceae</taxon>
        <taxon>Bdellovibrio</taxon>
    </lineage>
</organism>